<evidence type="ECO:0000313" key="2">
    <source>
        <dbReference type="Proteomes" id="UP001165960"/>
    </source>
</evidence>
<organism evidence="1 2">
    <name type="scientific">Entomophthora muscae</name>
    <dbReference type="NCBI Taxonomy" id="34485"/>
    <lineage>
        <taxon>Eukaryota</taxon>
        <taxon>Fungi</taxon>
        <taxon>Fungi incertae sedis</taxon>
        <taxon>Zoopagomycota</taxon>
        <taxon>Entomophthoromycotina</taxon>
        <taxon>Entomophthoromycetes</taxon>
        <taxon>Entomophthorales</taxon>
        <taxon>Entomophthoraceae</taxon>
        <taxon>Entomophthora</taxon>
    </lineage>
</organism>
<dbReference type="EMBL" id="QTSX02005314">
    <property type="protein sequence ID" value="KAJ9059942.1"/>
    <property type="molecule type" value="Genomic_DNA"/>
</dbReference>
<gene>
    <name evidence="1" type="ORF">DSO57_1036276</name>
</gene>
<keyword evidence="2" id="KW-1185">Reference proteome</keyword>
<accession>A0ACC2SCQ1</accession>
<comment type="caution">
    <text evidence="1">The sequence shown here is derived from an EMBL/GenBank/DDBJ whole genome shotgun (WGS) entry which is preliminary data.</text>
</comment>
<protein>
    <submittedName>
        <fullName evidence="1">Uncharacterized protein</fullName>
    </submittedName>
</protein>
<reference evidence="1" key="1">
    <citation type="submission" date="2022-04" db="EMBL/GenBank/DDBJ databases">
        <title>Genome of the entomopathogenic fungus Entomophthora muscae.</title>
        <authorList>
            <person name="Elya C."/>
            <person name="Lovett B.R."/>
            <person name="Lee E."/>
            <person name="Macias A.M."/>
            <person name="Hajek A.E."/>
            <person name="De Bivort B.L."/>
            <person name="Kasson M.T."/>
            <person name="De Fine Licht H.H."/>
            <person name="Stajich J.E."/>
        </authorList>
    </citation>
    <scope>NUCLEOTIDE SEQUENCE</scope>
    <source>
        <strain evidence="1">Berkeley</strain>
    </source>
</reference>
<name>A0ACC2SCQ1_9FUNG</name>
<proteinExistence type="predicted"/>
<evidence type="ECO:0000313" key="1">
    <source>
        <dbReference type="EMBL" id="KAJ9059942.1"/>
    </source>
</evidence>
<dbReference type="Proteomes" id="UP001165960">
    <property type="component" value="Unassembled WGS sequence"/>
</dbReference>
<sequence length="246" mass="27774">MSAQEFFQAPSLMPQPADETTMPAYVAQRLQSAALEPFAVANNNNAATWIQSAQSKLAQMECPQQFWIAEISICLTYDAGTWCNKWHKEHTDKNWDTFKQDFLARFVLKDTALMIIHQVKNLTQTGTVKELTCAYEELRLCAPSSMAFDTPPTHLMYYNALKLYVMRHVNLDLVTNLQSLYCEAEKAEQTSNALHKAKTGKQERPKDSHPSGRSSQPPPGVSCSEVRHRYTTGNPNLRIAFVLSLS</sequence>